<evidence type="ECO:0000313" key="1">
    <source>
        <dbReference type="EMBL" id="SEG29195.1"/>
    </source>
</evidence>
<sequence length="178" mass="20569">MYPFIRLAKDIFVNARATPLDMGETHVSHHICWPWDLDLWWELNNGRTLTIYDLGRIPLAMRGGLTKALRDNKWGLTVAGSSVRYRRRVRMFAKIEMKSRLACWDDKFLYVEQSMWLSNGECSSHALFRTAVTDKNGIVSPERVLTAMGLNVASPEMPDWIKAWSDAEAKRPWPPMQD</sequence>
<reference evidence="1 2" key="1">
    <citation type="submission" date="2016-10" db="EMBL/GenBank/DDBJ databases">
        <authorList>
            <person name="de Groot N.N."/>
        </authorList>
    </citation>
    <scope>NUCLEOTIDE SEQUENCE [LARGE SCALE GENOMIC DNA]</scope>
    <source>
        <strain evidence="1 2">DSM 26915</strain>
    </source>
</reference>
<dbReference type="InterPro" id="IPR051490">
    <property type="entry name" value="THEM6_lcsJ_thioesterase"/>
</dbReference>
<dbReference type="PANTHER" id="PTHR12475">
    <property type="match status" value="1"/>
</dbReference>
<protein>
    <submittedName>
        <fullName evidence="1">Thioesterase-like superfamily protein</fullName>
    </submittedName>
</protein>
<dbReference type="SUPFAM" id="SSF54637">
    <property type="entry name" value="Thioesterase/thiol ester dehydrase-isomerase"/>
    <property type="match status" value="1"/>
</dbReference>
<organism evidence="1 2">
    <name type="scientific">Thalassococcus halodurans</name>
    <dbReference type="NCBI Taxonomy" id="373675"/>
    <lineage>
        <taxon>Bacteria</taxon>
        <taxon>Pseudomonadati</taxon>
        <taxon>Pseudomonadota</taxon>
        <taxon>Alphaproteobacteria</taxon>
        <taxon>Rhodobacterales</taxon>
        <taxon>Roseobacteraceae</taxon>
        <taxon>Thalassococcus</taxon>
    </lineage>
</organism>
<dbReference type="InterPro" id="IPR029069">
    <property type="entry name" value="HotDog_dom_sf"/>
</dbReference>
<proteinExistence type="predicted"/>
<dbReference type="AlphaFoldDB" id="A0A1H5Z0S1"/>
<keyword evidence="2" id="KW-1185">Reference proteome</keyword>
<evidence type="ECO:0000313" key="2">
    <source>
        <dbReference type="Proteomes" id="UP000236752"/>
    </source>
</evidence>
<dbReference type="Gene3D" id="3.10.129.10">
    <property type="entry name" value="Hotdog Thioesterase"/>
    <property type="match status" value="1"/>
</dbReference>
<name>A0A1H5Z0S1_9RHOB</name>
<dbReference type="CDD" id="cd00586">
    <property type="entry name" value="4HBT"/>
    <property type="match status" value="1"/>
</dbReference>
<dbReference type="RefSeq" id="WP_103910646.1">
    <property type="nucleotide sequence ID" value="NZ_FNUZ01000003.1"/>
</dbReference>
<dbReference type="EMBL" id="FNUZ01000003">
    <property type="protein sequence ID" value="SEG29195.1"/>
    <property type="molecule type" value="Genomic_DNA"/>
</dbReference>
<dbReference type="Proteomes" id="UP000236752">
    <property type="component" value="Unassembled WGS sequence"/>
</dbReference>
<gene>
    <name evidence="1" type="ORF">SAMN04488045_2329</name>
</gene>
<accession>A0A1H5Z0S1</accession>
<dbReference type="Pfam" id="PF13279">
    <property type="entry name" value="4HBT_2"/>
    <property type="match status" value="1"/>
</dbReference>
<dbReference type="OrthoDB" id="3727779at2"/>
<dbReference type="PANTHER" id="PTHR12475:SF4">
    <property type="entry name" value="PROTEIN THEM6"/>
    <property type="match status" value="1"/>
</dbReference>